<feature type="transmembrane region" description="Helical" evidence="1">
    <location>
        <begin position="149"/>
        <end position="166"/>
    </location>
</feature>
<feature type="transmembrane region" description="Helical" evidence="1">
    <location>
        <begin position="233"/>
        <end position="256"/>
    </location>
</feature>
<reference evidence="2 3" key="1">
    <citation type="journal article" date="2016" name="Nat. Commun.">
        <title>Thousands of microbial genomes shed light on interconnected biogeochemical processes in an aquifer system.</title>
        <authorList>
            <person name="Anantharaman K."/>
            <person name="Brown C.T."/>
            <person name="Hug L.A."/>
            <person name="Sharon I."/>
            <person name="Castelle C.J."/>
            <person name="Probst A.J."/>
            <person name="Thomas B.C."/>
            <person name="Singh A."/>
            <person name="Wilkins M.J."/>
            <person name="Karaoz U."/>
            <person name="Brodie E.L."/>
            <person name="Williams K.H."/>
            <person name="Hubbard S.S."/>
            <person name="Banfield J.F."/>
        </authorList>
    </citation>
    <scope>NUCLEOTIDE SEQUENCE [LARGE SCALE GENOMIC DNA]</scope>
</reference>
<evidence type="ECO:0000313" key="3">
    <source>
        <dbReference type="Proteomes" id="UP000177953"/>
    </source>
</evidence>
<keyword evidence="1" id="KW-0472">Membrane</keyword>
<feature type="transmembrane region" description="Helical" evidence="1">
    <location>
        <begin position="334"/>
        <end position="351"/>
    </location>
</feature>
<comment type="caution">
    <text evidence="2">The sequence shown here is derived from an EMBL/GenBank/DDBJ whole genome shotgun (WGS) entry which is preliminary data.</text>
</comment>
<dbReference type="Proteomes" id="UP000177953">
    <property type="component" value="Unassembled WGS sequence"/>
</dbReference>
<protein>
    <recommendedName>
        <fullName evidence="4">Glycosyltransferase RgtA/B/C/D-like domain-containing protein</fullName>
    </recommendedName>
</protein>
<organism evidence="2 3">
    <name type="scientific">Candidatus Magasanikbacteria bacterium RIFCSPHIGHO2_01_FULL_47_8</name>
    <dbReference type="NCBI Taxonomy" id="1798673"/>
    <lineage>
        <taxon>Bacteria</taxon>
        <taxon>Candidatus Magasanikiibacteriota</taxon>
    </lineage>
</organism>
<proteinExistence type="predicted"/>
<keyword evidence="1" id="KW-0812">Transmembrane</keyword>
<sequence length="540" mass="61659">MHIAFAWAKKTIFSTLFQCVIIIMALLIWYGFFLFHPIDLIPADLGRHLKNGELLLSGTAGWQSLLHTNFYSAHFSDFPFINHHWGSGVIFFALYRLGSFSLLSIFLIVVSLATLFFVFDAARKTVGLFTAALLAFFLVPLLAERTEVRPEIFTYFFSALFWWALFNYRDGKFSVRILFLLPLLQLLWVNLHIYFFMGPLLVGVFWLEALVLSRRERDPAVAGEKNRQRIKELTAALIAVILTNLINPSGLAGVLYPLRIFGNYGFAVAENQSVATVGARDSLYTNLLVFKLAFFGLLGAFVVAFLKRRRQFSVGYFLLMVLVSFLAWRSVRNLTLFALLALPVAAELGKLLFPKPLTSKRRLLLLGGLAAFIILATIWISRARIVETFKVNGLGLRKANSAAADFILKNNISGPLFNDFDIGGYAIFYLYPKLHPFTDNRPEAYPAKFFTETYVPMQTDEKIWRTKEKEYGFTTILYSFQDRAPWAVPFIIERLLDPSWAPVFTDQYAIVFLKRNPQNAELIKKFEIPRDRFGVERTAT</sequence>
<feature type="transmembrane region" description="Helical" evidence="1">
    <location>
        <begin position="363"/>
        <end position="381"/>
    </location>
</feature>
<gene>
    <name evidence="2" type="ORF">A2754_04240</name>
</gene>
<feature type="transmembrane region" description="Helical" evidence="1">
    <location>
        <begin position="283"/>
        <end position="305"/>
    </location>
</feature>
<evidence type="ECO:0000313" key="2">
    <source>
        <dbReference type="EMBL" id="OGH69634.1"/>
    </source>
</evidence>
<feature type="transmembrane region" description="Helical" evidence="1">
    <location>
        <begin position="173"/>
        <end position="188"/>
    </location>
</feature>
<accession>A0A1F6MDD5</accession>
<feature type="transmembrane region" description="Helical" evidence="1">
    <location>
        <begin position="126"/>
        <end position="143"/>
    </location>
</feature>
<evidence type="ECO:0008006" key="4">
    <source>
        <dbReference type="Google" id="ProtNLM"/>
    </source>
</evidence>
<feature type="transmembrane region" description="Helical" evidence="1">
    <location>
        <begin position="12"/>
        <end position="32"/>
    </location>
</feature>
<dbReference type="AlphaFoldDB" id="A0A1F6MDD5"/>
<feature type="transmembrane region" description="Helical" evidence="1">
    <location>
        <begin position="194"/>
        <end position="212"/>
    </location>
</feature>
<name>A0A1F6MDD5_9BACT</name>
<evidence type="ECO:0000256" key="1">
    <source>
        <dbReference type="SAM" id="Phobius"/>
    </source>
</evidence>
<dbReference type="EMBL" id="MFPU01000031">
    <property type="protein sequence ID" value="OGH69634.1"/>
    <property type="molecule type" value="Genomic_DNA"/>
</dbReference>
<feature type="transmembrane region" description="Helical" evidence="1">
    <location>
        <begin position="97"/>
        <end position="119"/>
    </location>
</feature>
<keyword evidence="1" id="KW-1133">Transmembrane helix</keyword>
<feature type="transmembrane region" description="Helical" evidence="1">
    <location>
        <begin position="312"/>
        <end position="328"/>
    </location>
</feature>